<organism evidence="2">
    <name type="scientific">Legionella pneumophila (strain Lens)</name>
    <dbReference type="NCBI Taxonomy" id="297245"/>
    <lineage>
        <taxon>Bacteria</taxon>
        <taxon>Pseudomonadati</taxon>
        <taxon>Pseudomonadota</taxon>
        <taxon>Gammaproteobacteria</taxon>
        <taxon>Legionellales</taxon>
        <taxon>Legionellaceae</taxon>
        <taxon>Legionella</taxon>
    </lineage>
</organism>
<keyword evidence="1" id="KW-0732">Signal</keyword>
<accession>Q5WRW8</accession>
<sequence>MFMRISKILCLSLFIISSIAFAKPAETIPSIQVINYKNDLAYIITAGPEVVHGSNYEEACSKLASYGYTWKIVPHKSADPACYSPTDNVLMGANTWYCADSTLAYYNTPWWLCSESFTTCPNPTWTRSNDGLSCSRPNSTCTETPATVSEVKLLAAIVYGEASATNSTYEEKAAIANAVVRYKNSNGYPTVNQLILDNPAYSAAASNKVVRYRQVMCSDVAIEYPDLYNAAMNALDPEGVDYANGGCFWDGNDLVTKGAKHRHYRKGYKFTDPTHDVLSVGDSAPANLTGKFGTYNYTYESTAGYGQTVFWKLTQEFLTAQRGKQCH</sequence>
<dbReference type="HOGENOM" id="CLU_846745_0_0_6"/>
<feature type="chain" id="PRO_5004264099" evidence="1">
    <location>
        <begin position="23"/>
        <end position="327"/>
    </location>
</feature>
<dbReference type="KEGG" id="lpf:plpl0040"/>
<gene>
    <name evidence="2" type="ordered locus">plpl0040</name>
</gene>
<proteinExistence type="predicted"/>
<name>Q5WRW8_LEGPL</name>
<keyword evidence="2" id="KW-0614">Plasmid</keyword>
<evidence type="ECO:0000256" key="1">
    <source>
        <dbReference type="SAM" id="SignalP"/>
    </source>
</evidence>
<feature type="signal peptide" evidence="1">
    <location>
        <begin position="1"/>
        <end position="22"/>
    </location>
</feature>
<dbReference type="EMBL" id="CR628339">
    <property type="protein sequence ID" value="CAH17359.1"/>
    <property type="molecule type" value="Genomic_DNA"/>
</dbReference>
<evidence type="ECO:0000313" key="2">
    <source>
        <dbReference type="EMBL" id="CAH17359.1"/>
    </source>
</evidence>
<protein>
    <submittedName>
        <fullName evidence="2">Uncharacterized protein</fullName>
    </submittedName>
</protein>
<reference evidence="2" key="1">
    <citation type="journal article" date="2004" name="Nat. Genet.">
        <title>Evidence in the Legionella pneumophila genome for exploitation of host cell functions and high genome plasticity.</title>
        <authorList>
            <person name="Cazalet C."/>
            <person name="Rusniok C."/>
            <person name="Bruggemann H."/>
            <person name="Zidane N."/>
            <person name="Magnier A."/>
            <person name="Ma L."/>
            <person name="Tichit M."/>
            <person name="Jarraud S."/>
            <person name="Bouchier C."/>
            <person name="Vandenesch F."/>
            <person name="Kunst F."/>
            <person name="Etienne J."/>
            <person name="Glaser P."/>
            <person name="Buchrieser C."/>
        </authorList>
    </citation>
    <scope>NUCLEOTIDE SEQUENCE [LARGE SCALE GENOMIC DNA]</scope>
    <source>
        <strain evidence="2">Lens</strain>
        <plasmid evidence="2">pLPL</plasmid>
    </source>
</reference>
<geneLocation type="plasmid" evidence="2">
    <name>pLPL</name>
</geneLocation>
<dbReference type="AlphaFoldDB" id="Q5WRW8"/>
<dbReference type="Proteomes" id="UP000002517">
    <property type="component" value="Plasmid pLPL"/>
</dbReference>